<feature type="chain" id="PRO_5040802621" description="GLUG domain-containing protein" evidence="3">
    <location>
        <begin position="27"/>
        <end position="1167"/>
    </location>
</feature>
<proteinExistence type="predicted"/>
<dbReference type="RefSeq" id="WP_281815234.1">
    <property type="nucleotide sequence ID" value="NZ_BRLB01000005.1"/>
</dbReference>
<dbReference type="SUPFAM" id="SSF58104">
    <property type="entry name" value="Methyl-accepting chemotaxis protein (MCP) signaling domain"/>
    <property type="match status" value="1"/>
</dbReference>
<accession>A0A9W5YA13</accession>
<keyword evidence="2" id="KW-1133">Transmembrane helix</keyword>
<feature type="domain" description="GLUG" evidence="4">
    <location>
        <begin position="131"/>
        <end position="152"/>
    </location>
</feature>
<dbReference type="EMBL" id="BRLB01000005">
    <property type="protein sequence ID" value="GKX29652.1"/>
    <property type="molecule type" value="Genomic_DNA"/>
</dbReference>
<dbReference type="InterPro" id="IPR011493">
    <property type="entry name" value="GLUG"/>
</dbReference>
<dbReference type="AlphaFoldDB" id="A0A9W5YA13"/>
<comment type="caution">
    <text evidence="5">The sequence shown here is derived from an EMBL/GenBank/DDBJ whole genome shotgun (WGS) entry which is preliminary data.</text>
</comment>
<reference evidence="5" key="1">
    <citation type="submission" date="2022-06" db="EMBL/GenBank/DDBJ databases">
        <title>Vallitalea longa sp. nov., an anaerobic bacterium isolated from marine sediment.</title>
        <authorList>
            <person name="Hirano S."/>
            <person name="Terahara T."/>
            <person name="Mori K."/>
            <person name="Hamada M."/>
            <person name="Matsumoto R."/>
            <person name="Kobayashi T."/>
        </authorList>
    </citation>
    <scope>NUCLEOTIDE SEQUENCE</scope>
    <source>
        <strain evidence="5">SH18-1</strain>
    </source>
</reference>
<sequence>MKKLNFCLSIVLTFSIILSLTTDSMAETTSNIIYIKTAEDLVQLSKNCTLDTYSKNKIVKLTADIDLSNTDFKMIPSFSGIFDGDNHKISGFDNNTYGTNQGLFRYLEEDGVIKNLSVEGNIKPLGSKKEIGGIVGTNKGHIFNCSFSGDITGTTSIGGIVGYNNKSGIVQNCISYGNIIGEHYTGGIVGQNIGYITECTNESEVNTTDDSIPNNDMASYSIQNINLSKLNSTENVNAQTDTGGIVGYNQGIVESSENHGEVGYHHVGYNIGGIAGRQSGYINNCKNYATVKGRKDVSGIAGQAEPYIRLLFSEDTLEDIDDELVTLNNMVQDLIDNGDQSTETVKNRLDSLNSLTSSACDQMQDLLNNTTDYIDDSTSTVNTGIDRINHAVDQMEPVIDYFKNASDQLTNGFDEIGNGFDELAESSVSIRKSIHDIDDAFEDLNDAAECANSAFDNIARSMKLLERAAKNSPQFDKAIDELDSGLDDLHTAVNAGIEALNQIASLLENLNPPLNPDWIEFIDGLREQLEIMSEHLDSGIPKIKHALKIYQREFKRDQTLVRESLVWTKAAMEDFRDFCDYLYYGSKDLDYALDDVNNAVDSVNSGMQNFSNGMDYFSKATDQCTDGIDNIKSIIEEYNDYEKLQIPELKDYATESSDLLFEEIDKISNDLTLLNSEVKNESETFFDNLRKINSQIEVIADIIRDTLDTLSFDDTDIFEDVSDLTIIENSLEKGIVKGCYNEADILGDVNVGGIAGSMAIEYDFDPEDDIVDKGKQSFNFKYQTKALLMSSINKGNVQAKKDYVGGIIGRMDLGLVYSSENYGYIENIDGDYTGGITGSSDSVIRNCYSLSELTGRDYVGGITGYGTDIFNCFSLVKIDESKEFSGAIAGKIEGNFDKNYFVESELAGVDGISYGNKAMPQSYENFILNKRLPETFKSFELIFKADDEIIEVIPFEYGDSIELDKIPDIPAKKGYYATWPDYDYSGLEFSRTFDAIYTPMIQVLSSDSTNPQPKLLVEGEFNEDDNLKVEEINCTNKKINNRPQIEQWRVMLNTTENKASAYRLLKPDTKNKILLYEKTNDKWKKLKTTVDGSYVLFETDSKNFELAVVEKEADKTLYICLGILLVFILFMIMKKKRKARKAKKASKAKKTSKTKKAPKKKKTHKKK</sequence>
<protein>
    <recommendedName>
        <fullName evidence="4">GLUG domain-containing protein</fullName>
    </recommendedName>
</protein>
<gene>
    <name evidence="5" type="ORF">SH1V18_21320</name>
</gene>
<evidence type="ECO:0000313" key="6">
    <source>
        <dbReference type="Proteomes" id="UP001144256"/>
    </source>
</evidence>
<feature type="region of interest" description="Disordered" evidence="1">
    <location>
        <begin position="1139"/>
        <end position="1167"/>
    </location>
</feature>
<keyword evidence="3" id="KW-0732">Signal</keyword>
<dbReference type="Gene3D" id="1.10.287.950">
    <property type="entry name" value="Methyl-accepting chemotaxis protein"/>
    <property type="match status" value="1"/>
</dbReference>
<evidence type="ECO:0000259" key="4">
    <source>
        <dbReference type="Pfam" id="PF07581"/>
    </source>
</evidence>
<evidence type="ECO:0000256" key="2">
    <source>
        <dbReference type="SAM" id="Phobius"/>
    </source>
</evidence>
<feature type="transmembrane region" description="Helical" evidence="2">
    <location>
        <begin position="1116"/>
        <end position="1133"/>
    </location>
</feature>
<organism evidence="5 6">
    <name type="scientific">Vallitalea longa</name>
    <dbReference type="NCBI Taxonomy" id="2936439"/>
    <lineage>
        <taxon>Bacteria</taxon>
        <taxon>Bacillati</taxon>
        <taxon>Bacillota</taxon>
        <taxon>Clostridia</taxon>
        <taxon>Lachnospirales</taxon>
        <taxon>Vallitaleaceae</taxon>
        <taxon>Vallitalea</taxon>
    </lineage>
</organism>
<dbReference type="Pfam" id="PF07581">
    <property type="entry name" value="Glug"/>
    <property type="match status" value="1"/>
</dbReference>
<dbReference type="Proteomes" id="UP001144256">
    <property type="component" value="Unassembled WGS sequence"/>
</dbReference>
<evidence type="ECO:0000256" key="1">
    <source>
        <dbReference type="SAM" id="MobiDB-lite"/>
    </source>
</evidence>
<feature type="signal peptide" evidence="3">
    <location>
        <begin position="1"/>
        <end position="26"/>
    </location>
</feature>
<evidence type="ECO:0000313" key="5">
    <source>
        <dbReference type="EMBL" id="GKX29652.1"/>
    </source>
</evidence>
<name>A0A9W5YA13_9FIRM</name>
<evidence type="ECO:0000256" key="3">
    <source>
        <dbReference type="SAM" id="SignalP"/>
    </source>
</evidence>
<keyword evidence="2" id="KW-0812">Transmembrane</keyword>
<keyword evidence="6" id="KW-1185">Reference proteome</keyword>
<keyword evidence="2" id="KW-0472">Membrane</keyword>
<dbReference type="Gene3D" id="2.160.20.110">
    <property type="match status" value="2"/>
</dbReference>